<sequence length="116" mass="13177">MLEHRILAEKVKSTLARAGLPIAATFDDALSCGVYLEIEDAERLPPEVFLKWRVHPMVNEHFKHVPIDRLLSDPQVRELKNTERAMNTAIIAILEFSGFSARVLKEERVGEILVSE</sequence>
<evidence type="ECO:0000313" key="1">
    <source>
        <dbReference type="EMBL" id="MFC5826053.1"/>
    </source>
</evidence>
<reference evidence="2" key="1">
    <citation type="journal article" date="2019" name="Int. J. Syst. Evol. Microbiol.">
        <title>The Global Catalogue of Microorganisms (GCM) 10K type strain sequencing project: providing services to taxonomists for standard genome sequencing and annotation.</title>
        <authorList>
            <consortium name="The Broad Institute Genomics Platform"/>
            <consortium name="The Broad Institute Genome Sequencing Center for Infectious Disease"/>
            <person name="Wu L."/>
            <person name="Ma J."/>
        </authorList>
    </citation>
    <scope>NUCLEOTIDE SEQUENCE [LARGE SCALE GENOMIC DNA]</scope>
    <source>
        <strain evidence="2">CCUG 53903</strain>
    </source>
</reference>
<protein>
    <submittedName>
        <fullName evidence="1">Uncharacterized protein</fullName>
    </submittedName>
</protein>
<proteinExistence type="predicted"/>
<organism evidence="1 2">
    <name type="scientific">Nonomuraea insulae</name>
    <dbReference type="NCBI Taxonomy" id="1616787"/>
    <lineage>
        <taxon>Bacteria</taxon>
        <taxon>Bacillati</taxon>
        <taxon>Actinomycetota</taxon>
        <taxon>Actinomycetes</taxon>
        <taxon>Streptosporangiales</taxon>
        <taxon>Streptosporangiaceae</taxon>
        <taxon>Nonomuraea</taxon>
    </lineage>
</organism>
<name>A0ABW1CNH9_9ACTN</name>
<gene>
    <name evidence="1" type="ORF">ACFPZ3_19480</name>
</gene>
<dbReference type="RefSeq" id="WP_379515560.1">
    <property type="nucleotide sequence ID" value="NZ_JBHSPA010000023.1"/>
</dbReference>
<comment type="caution">
    <text evidence="1">The sequence shown here is derived from an EMBL/GenBank/DDBJ whole genome shotgun (WGS) entry which is preliminary data.</text>
</comment>
<dbReference type="Proteomes" id="UP001596058">
    <property type="component" value="Unassembled WGS sequence"/>
</dbReference>
<dbReference type="EMBL" id="JBHSPA010000023">
    <property type="protein sequence ID" value="MFC5826053.1"/>
    <property type="molecule type" value="Genomic_DNA"/>
</dbReference>
<evidence type="ECO:0000313" key="2">
    <source>
        <dbReference type="Proteomes" id="UP001596058"/>
    </source>
</evidence>
<keyword evidence="2" id="KW-1185">Reference proteome</keyword>
<accession>A0ABW1CNH9</accession>